<dbReference type="AlphaFoldDB" id="A0A183HDY7"/>
<proteinExistence type="predicted"/>
<reference evidence="4" key="1">
    <citation type="submission" date="2016-06" db="UniProtKB">
        <authorList>
            <consortium name="WormBaseParasite"/>
        </authorList>
    </citation>
    <scope>IDENTIFICATION</scope>
</reference>
<keyword evidence="3" id="KW-1185">Reference proteome</keyword>
<dbReference type="EMBL" id="UZAJ01005043">
    <property type="protein sequence ID" value="VDO44023.1"/>
    <property type="molecule type" value="Genomic_DNA"/>
</dbReference>
<sequence>MVKFDLCLVNQRLQSTVSKNLIEVGVAPKSSLYIRFHSPENSFAAHFVQDKFCEVPMSEADELSKEWLSVNGIYQPYNPTVASSGDIRPSGKRQSESPENVAGSSKLEQQHCSGNLPKWFKKS</sequence>
<accession>A0A183HDY7</accession>
<feature type="region of interest" description="Disordered" evidence="1">
    <location>
        <begin position="78"/>
        <end position="123"/>
    </location>
</feature>
<name>A0A183HDY7_9BILA</name>
<evidence type="ECO:0000313" key="4">
    <source>
        <dbReference type="WBParaSite" id="OFLC_0000569801-mRNA-1"/>
    </source>
</evidence>
<organism evidence="4">
    <name type="scientific">Onchocerca flexuosa</name>
    <dbReference type="NCBI Taxonomy" id="387005"/>
    <lineage>
        <taxon>Eukaryota</taxon>
        <taxon>Metazoa</taxon>
        <taxon>Ecdysozoa</taxon>
        <taxon>Nematoda</taxon>
        <taxon>Chromadorea</taxon>
        <taxon>Rhabditida</taxon>
        <taxon>Spirurina</taxon>
        <taxon>Spiruromorpha</taxon>
        <taxon>Filarioidea</taxon>
        <taxon>Onchocercidae</taxon>
        <taxon>Onchocerca</taxon>
    </lineage>
</organism>
<protein>
    <submittedName>
        <fullName evidence="4">UBX domain-containing protein</fullName>
    </submittedName>
</protein>
<evidence type="ECO:0000256" key="1">
    <source>
        <dbReference type="SAM" id="MobiDB-lite"/>
    </source>
</evidence>
<evidence type="ECO:0000313" key="2">
    <source>
        <dbReference type="EMBL" id="VDO44023.1"/>
    </source>
</evidence>
<gene>
    <name evidence="2" type="ORF">OFLC_LOCUS5700</name>
</gene>
<feature type="compositionally biased region" description="Polar residues" evidence="1">
    <location>
        <begin position="102"/>
        <end position="113"/>
    </location>
</feature>
<dbReference type="WBParaSite" id="OFLC_0000569801-mRNA-1">
    <property type="protein sequence ID" value="OFLC_0000569801-mRNA-1"/>
    <property type="gene ID" value="OFLC_0000569801"/>
</dbReference>
<evidence type="ECO:0000313" key="3">
    <source>
        <dbReference type="Proteomes" id="UP000267606"/>
    </source>
</evidence>
<reference evidence="2 3" key="2">
    <citation type="submission" date="2018-11" db="EMBL/GenBank/DDBJ databases">
        <authorList>
            <consortium name="Pathogen Informatics"/>
        </authorList>
    </citation>
    <scope>NUCLEOTIDE SEQUENCE [LARGE SCALE GENOMIC DNA]</scope>
</reference>
<dbReference type="Proteomes" id="UP000267606">
    <property type="component" value="Unassembled WGS sequence"/>
</dbReference>
<dbReference type="STRING" id="387005.A0A183HDY7"/>